<keyword evidence="2" id="KW-0479">Metal-binding</keyword>
<dbReference type="PANTHER" id="PTHR46470">
    <property type="entry name" value="N-ACYLNEURAMINATE-9-PHOSPHATASE"/>
    <property type="match status" value="1"/>
</dbReference>
<comment type="cofactor">
    <cofactor evidence="1">
        <name>Mg(2+)</name>
        <dbReference type="ChEBI" id="CHEBI:18420"/>
    </cofactor>
</comment>
<dbReference type="EMBL" id="DPBP01000033">
    <property type="protein sequence ID" value="HCE17938.1"/>
    <property type="molecule type" value="Genomic_DNA"/>
</dbReference>
<keyword evidence="3" id="KW-0378">Hydrolase</keyword>
<gene>
    <name evidence="5" type="ORF">DEQ80_08775</name>
</gene>
<accession>A0A3D1JJJ9</accession>
<dbReference type="GO" id="GO:0016791">
    <property type="term" value="F:phosphatase activity"/>
    <property type="evidence" value="ECO:0007669"/>
    <property type="project" value="TreeGrafter"/>
</dbReference>
<dbReference type="Proteomes" id="UP000264141">
    <property type="component" value="Unassembled WGS sequence"/>
</dbReference>
<evidence type="ECO:0000256" key="2">
    <source>
        <dbReference type="ARBA" id="ARBA00022723"/>
    </source>
</evidence>
<dbReference type="InterPro" id="IPR006439">
    <property type="entry name" value="HAD-SF_hydro_IA"/>
</dbReference>
<organism evidence="5 6">
    <name type="scientific">Anaerolinea thermolimosa</name>
    <dbReference type="NCBI Taxonomy" id="229919"/>
    <lineage>
        <taxon>Bacteria</taxon>
        <taxon>Bacillati</taxon>
        <taxon>Chloroflexota</taxon>
        <taxon>Anaerolineae</taxon>
        <taxon>Anaerolineales</taxon>
        <taxon>Anaerolineaceae</taxon>
        <taxon>Anaerolinea</taxon>
    </lineage>
</organism>
<evidence type="ECO:0000313" key="6">
    <source>
        <dbReference type="Proteomes" id="UP000264141"/>
    </source>
</evidence>
<dbReference type="STRING" id="229919.GCA_001050195_02555"/>
<dbReference type="Pfam" id="PF00702">
    <property type="entry name" value="Hydrolase"/>
    <property type="match status" value="1"/>
</dbReference>
<dbReference type="NCBIfam" id="TIGR01549">
    <property type="entry name" value="HAD-SF-IA-v1"/>
    <property type="match status" value="1"/>
</dbReference>
<dbReference type="InterPro" id="IPR023214">
    <property type="entry name" value="HAD_sf"/>
</dbReference>
<protein>
    <recommendedName>
        <fullName evidence="7">HAD family hydrolase</fullName>
    </recommendedName>
</protein>
<dbReference type="PANTHER" id="PTHR46470:SF2">
    <property type="entry name" value="GLYCERALDEHYDE 3-PHOSPHATE PHOSPHATASE"/>
    <property type="match status" value="1"/>
</dbReference>
<dbReference type="InterPro" id="IPR036412">
    <property type="entry name" value="HAD-like_sf"/>
</dbReference>
<dbReference type="InterPro" id="IPR051400">
    <property type="entry name" value="HAD-like_hydrolase"/>
</dbReference>
<dbReference type="NCBIfam" id="TIGR01509">
    <property type="entry name" value="HAD-SF-IA-v3"/>
    <property type="match status" value="1"/>
</dbReference>
<dbReference type="SFLD" id="SFLDS00003">
    <property type="entry name" value="Haloacid_Dehalogenase"/>
    <property type="match status" value="1"/>
</dbReference>
<dbReference type="Gene3D" id="1.20.120.710">
    <property type="entry name" value="Haloacid dehalogenase hydrolase-like domain"/>
    <property type="match status" value="1"/>
</dbReference>
<comment type="caution">
    <text evidence="5">The sequence shown here is derived from an EMBL/GenBank/DDBJ whole genome shotgun (WGS) entry which is preliminary data.</text>
</comment>
<dbReference type="GO" id="GO:0044281">
    <property type="term" value="P:small molecule metabolic process"/>
    <property type="evidence" value="ECO:0007669"/>
    <property type="project" value="UniProtKB-ARBA"/>
</dbReference>
<dbReference type="AlphaFoldDB" id="A0A3D1JJJ9"/>
<sequence>MKRFDLVLFDLGATLIWFNGDWETAVREGIQSMQQTMVKLGYPLDDSFAQHYRETAREYYRWRDDNLTETPAPEVFRRILAEYGYNTIPREHVDAALTALYHATQSHWQAEEDALPTLEELRRRGYHIGLISNAGYDEDVQVLIDRAGFRPYLEYILTSAAFGIRKPHPDIFEAALNHFGVPPGRAVMVGDFLQADILGANRLGMGSVWITRRVDLPSSQPWLERIQPNHTISTLGELPTLLENWG</sequence>
<evidence type="ECO:0000256" key="4">
    <source>
        <dbReference type="ARBA" id="ARBA00022842"/>
    </source>
</evidence>
<keyword evidence="4" id="KW-0460">Magnesium</keyword>
<name>A0A3D1JJJ9_9CHLR</name>
<evidence type="ECO:0000256" key="1">
    <source>
        <dbReference type="ARBA" id="ARBA00001946"/>
    </source>
</evidence>
<dbReference type="GO" id="GO:0046872">
    <property type="term" value="F:metal ion binding"/>
    <property type="evidence" value="ECO:0007669"/>
    <property type="project" value="UniProtKB-KW"/>
</dbReference>
<evidence type="ECO:0000256" key="3">
    <source>
        <dbReference type="ARBA" id="ARBA00022801"/>
    </source>
</evidence>
<dbReference type="SUPFAM" id="SSF56784">
    <property type="entry name" value="HAD-like"/>
    <property type="match status" value="1"/>
</dbReference>
<evidence type="ECO:0000313" key="5">
    <source>
        <dbReference type="EMBL" id="HCE17938.1"/>
    </source>
</evidence>
<dbReference type="SFLD" id="SFLDG01129">
    <property type="entry name" value="C1.5:_HAD__Beta-PGM__Phosphata"/>
    <property type="match status" value="1"/>
</dbReference>
<proteinExistence type="predicted"/>
<dbReference type="Gene3D" id="3.40.50.1000">
    <property type="entry name" value="HAD superfamily/HAD-like"/>
    <property type="match status" value="1"/>
</dbReference>
<reference evidence="5 6" key="1">
    <citation type="journal article" date="2018" name="Nat. Biotechnol.">
        <title>A standardized bacterial taxonomy based on genome phylogeny substantially revises the tree of life.</title>
        <authorList>
            <person name="Parks D.H."/>
            <person name="Chuvochina M."/>
            <person name="Waite D.W."/>
            <person name="Rinke C."/>
            <person name="Skarshewski A."/>
            <person name="Chaumeil P.A."/>
            <person name="Hugenholtz P."/>
        </authorList>
    </citation>
    <scope>NUCLEOTIDE SEQUENCE [LARGE SCALE GENOMIC DNA]</scope>
    <source>
        <strain evidence="5">UBA8781</strain>
    </source>
</reference>
<evidence type="ECO:0008006" key="7">
    <source>
        <dbReference type="Google" id="ProtNLM"/>
    </source>
</evidence>